<dbReference type="GO" id="GO:0003729">
    <property type="term" value="F:mRNA binding"/>
    <property type="evidence" value="ECO:0007669"/>
    <property type="project" value="TreeGrafter"/>
</dbReference>
<dbReference type="GO" id="GO:0010494">
    <property type="term" value="C:cytoplasmic stress granule"/>
    <property type="evidence" value="ECO:0007669"/>
    <property type="project" value="TreeGrafter"/>
</dbReference>
<dbReference type="SMART" id="SM01272">
    <property type="entry name" value="LsmAD"/>
    <property type="match status" value="1"/>
</dbReference>
<dbReference type="OrthoDB" id="2275718at2759"/>
<proteinExistence type="predicted"/>
<feature type="compositionally biased region" description="Polar residues" evidence="1">
    <location>
        <begin position="830"/>
        <end position="840"/>
    </location>
</feature>
<feature type="compositionally biased region" description="Low complexity" evidence="1">
    <location>
        <begin position="527"/>
        <end position="536"/>
    </location>
</feature>
<feature type="compositionally biased region" description="Low complexity" evidence="1">
    <location>
        <begin position="780"/>
        <end position="804"/>
    </location>
</feature>
<organism evidence="3 4">
    <name type="scientific">Amniculicola lignicola CBS 123094</name>
    <dbReference type="NCBI Taxonomy" id="1392246"/>
    <lineage>
        <taxon>Eukaryota</taxon>
        <taxon>Fungi</taxon>
        <taxon>Dikarya</taxon>
        <taxon>Ascomycota</taxon>
        <taxon>Pezizomycotina</taxon>
        <taxon>Dothideomycetes</taxon>
        <taxon>Pleosporomycetidae</taxon>
        <taxon>Pleosporales</taxon>
        <taxon>Amniculicolaceae</taxon>
        <taxon>Amniculicola</taxon>
    </lineage>
</organism>
<evidence type="ECO:0000313" key="3">
    <source>
        <dbReference type="EMBL" id="KAF2004854.1"/>
    </source>
</evidence>
<feature type="compositionally biased region" description="Low complexity" evidence="1">
    <location>
        <begin position="959"/>
        <end position="968"/>
    </location>
</feature>
<sequence length="1061" mass="114846">MNTSGKGADGARKQSGSPVDGGQRKPSVPKAWTQGTNPLTQRSTNYNNSNGVNTPKPSQNAHLAFVGESPSPMKHLSDRMMFLLANLTGLPGSITLKNGERYTGVLSGTSLDPSEMRYVFKMVKRVQPAGESHANGTSELADDYVGAGDNHVMSFDMSDVSDFNVSNVVLDKSQTRGLNASSGFRTDTDISGHMAIRERNLQRWEPTADANVDMSLESSGRTGEWDQFAANEQKFGVQSSYDESYYTTTIDRSNPEYAARAARAERIAREIENSSATNAHVQEERGRISTEDAGLDEEEKYSGVRRDFPPLPSGQPNKYTPPARRPPTGQPTVHGAPVDPAIISAQLARPGSQNATPAPAPTAAPAVPAEKRAAPEPPKQELPAKPEIATPSKPEQAPAKTETKAPFPVKPPSEQTPKPSSTLKQSGNAVPARIPGRTDNATANVENEVLDSFRQFSANEKLRMSERQRSIQRESKAVKLNDLKKFAQNFKLNTPVPNDLVPILAKDETKQQQIVEKALRAVEEQKATPPKAAPATLDQKPVRPANTKPEPAHPTPPASVDRPQNQRPRPGPNTYNSASMGRGSGPNGNQGQRQGLLSARLALNQQQHKQQGAPQYNGVPHPIPAQEMRNPPPTGPSASSSGVQTPTSSNSMRFNVRAADFKPNPAANTFQPTSNQSTNSSPRPDVTPRQEPIRKPQVVNFFGAQRPSMVPLKLNDTFNPIKRMMKEADGSSNGGIPPPFRTPPTWDYPTTNNEKGYTDMFDRPSAPTPIPAPHNGMGNGPIPHQHQLPPHLQGPQNVPQGPTPHHTPRHPPVQPNHGQNGPPQFEGQHMQFSHSNSSVHPSPRAGPPYMYNVQQQNIPNFPQQMPMQPYGMSPGLQHAHLRQPGGPQFGNGPGPAMGGQMMTNQPSNGPYMNMPTNPQMPMYSPAPGAAYPHYPGQMPGPPGSNTFPSPQPARAPLMSHQGSSQGHQQPHLVYMHNPGQAPQMYGQIPPGSMTPLRGPYAQPHQTQYGSPHQHHQFPQQHRGTPSGSYVQPMMQQHSMQPQGPPPTGPAAHGPEGGEEVK</sequence>
<feature type="compositionally biased region" description="Polar residues" evidence="1">
    <location>
        <begin position="666"/>
        <end position="682"/>
    </location>
</feature>
<dbReference type="InterPro" id="IPR045117">
    <property type="entry name" value="ATXN2-like"/>
</dbReference>
<dbReference type="Pfam" id="PF14438">
    <property type="entry name" value="SM-ATX"/>
    <property type="match status" value="1"/>
</dbReference>
<feature type="compositionally biased region" description="Basic and acidic residues" evidence="1">
    <location>
        <begin position="517"/>
        <end position="526"/>
    </location>
</feature>
<feature type="region of interest" description="Disordered" evidence="1">
    <location>
        <begin position="270"/>
        <end position="446"/>
    </location>
</feature>
<protein>
    <recommendedName>
        <fullName evidence="2">LsmAD domain-containing protein</fullName>
    </recommendedName>
</protein>
<feature type="compositionally biased region" description="Polar residues" evidence="1">
    <location>
        <begin position="643"/>
        <end position="653"/>
    </location>
</feature>
<dbReference type="PANTHER" id="PTHR12854">
    <property type="entry name" value="ATAXIN 2-RELATED"/>
    <property type="match status" value="1"/>
</dbReference>
<feature type="region of interest" description="Disordered" evidence="1">
    <location>
        <begin position="1"/>
        <end position="61"/>
    </location>
</feature>
<evidence type="ECO:0000313" key="4">
    <source>
        <dbReference type="Proteomes" id="UP000799779"/>
    </source>
</evidence>
<feature type="compositionally biased region" description="Low complexity" evidence="1">
    <location>
        <begin position="1031"/>
        <end position="1041"/>
    </location>
</feature>
<feature type="region of interest" description="Disordered" evidence="1">
    <location>
        <begin position="516"/>
        <end position="693"/>
    </location>
</feature>
<feature type="compositionally biased region" description="Polar residues" evidence="1">
    <location>
        <begin position="413"/>
        <end position="428"/>
    </location>
</feature>
<dbReference type="InterPro" id="IPR009604">
    <property type="entry name" value="LsmAD_domain"/>
</dbReference>
<gene>
    <name evidence="3" type="ORF">P154DRAFT_425781</name>
</gene>
<dbReference type="InterPro" id="IPR025852">
    <property type="entry name" value="SM_dom_ATX"/>
</dbReference>
<dbReference type="Proteomes" id="UP000799779">
    <property type="component" value="Unassembled WGS sequence"/>
</dbReference>
<feature type="region of interest" description="Disordered" evidence="1">
    <location>
        <begin position="997"/>
        <end position="1061"/>
    </location>
</feature>
<keyword evidence="4" id="KW-1185">Reference proteome</keyword>
<feature type="compositionally biased region" description="Low complexity" evidence="1">
    <location>
        <begin position="355"/>
        <end position="368"/>
    </location>
</feature>
<accession>A0A6A5WV52</accession>
<feature type="compositionally biased region" description="Polar residues" evidence="1">
    <location>
        <begin position="33"/>
        <end position="61"/>
    </location>
</feature>
<feature type="domain" description="LsmAD" evidence="2">
    <location>
        <begin position="235"/>
        <end position="307"/>
    </location>
</feature>
<feature type="region of interest" description="Disordered" evidence="1">
    <location>
        <begin position="764"/>
        <end position="851"/>
    </location>
</feature>
<feature type="region of interest" description="Disordered" evidence="1">
    <location>
        <begin position="728"/>
        <end position="749"/>
    </location>
</feature>
<dbReference type="PANTHER" id="PTHR12854:SF7">
    <property type="entry name" value="ATAXIN-2 HOMOLOG"/>
    <property type="match status" value="1"/>
</dbReference>
<evidence type="ECO:0000256" key="1">
    <source>
        <dbReference type="SAM" id="MobiDB-lite"/>
    </source>
</evidence>
<reference evidence="3" key="1">
    <citation type="journal article" date="2020" name="Stud. Mycol.">
        <title>101 Dothideomycetes genomes: a test case for predicting lifestyles and emergence of pathogens.</title>
        <authorList>
            <person name="Haridas S."/>
            <person name="Albert R."/>
            <person name="Binder M."/>
            <person name="Bloem J."/>
            <person name="Labutti K."/>
            <person name="Salamov A."/>
            <person name="Andreopoulos B."/>
            <person name="Baker S."/>
            <person name="Barry K."/>
            <person name="Bills G."/>
            <person name="Bluhm B."/>
            <person name="Cannon C."/>
            <person name="Castanera R."/>
            <person name="Culley D."/>
            <person name="Daum C."/>
            <person name="Ezra D."/>
            <person name="Gonzalez J."/>
            <person name="Henrissat B."/>
            <person name="Kuo A."/>
            <person name="Liang C."/>
            <person name="Lipzen A."/>
            <person name="Lutzoni F."/>
            <person name="Magnuson J."/>
            <person name="Mondo S."/>
            <person name="Nolan M."/>
            <person name="Ohm R."/>
            <person name="Pangilinan J."/>
            <person name="Park H.-J."/>
            <person name="Ramirez L."/>
            <person name="Alfaro M."/>
            <person name="Sun H."/>
            <person name="Tritt A."/>
            <person name="Yoshinaga Y."/>
            <person name="Zwiers L.-H."/>
            <person name="Turgeon B."/>
            <person name="Goodwin S."/>
            <person name="Spatafora J."/>
            <person name="Crous P."/>
            <person name="Grigoriev I."/>
        </authorList>
    </citation>
    <scope>NUCLEOTIDE SEQUENCE</scope>
    <source>
        <strain evidence="3">CBS 123094</strain>
    </source>
</reference>
<feature type="compositionally biased region" description="Basic and acidic residues" evidence="1">
    <location>
        <begin position="281"/>
        <end position="290"/>
    </location>
</feature>
<feature type="region of interest" description="Disordered" evidence="1">
    <location>
        <begin position="939"/>
        <end position="968"/>
    </location>
</feature>
<evidence type="ECO:0000259" key="2">
    <source>
        <dbReference type="SMART" id="SM01272"/>
    </source>
</evidence>
<feature type="compositionally biased region" description="Polar residues" evidence="1">
    <location>
        <begin position="603"/>
        <end position="614"/>
    </location>
</feature>
<feature type="compositionally biased region" description="Basic and acidic residues" evidence="1">
    <location>
        <begin position="369"/>
        <end position="384"/>
    </location>
</feature>
<name>A0A6A5WV52_9PLEO</name>
<dbReference type="GO" id="GO:0034063">
    <property type="term" value="P:stress granule assembly"/>
    <property type="evidence" value="ECO:0007669"/>
    <property type="project" value="TreeGrafter"/>
</dbReference>
<dbReference type="Pfam" id="PF06741">
    <property type="entry name" value="LsmAD"/>
    <property type="match status" value="1"/>
</dbReference>
<dbReference type="EMBL" id="ML977565">
    <property type="protein sequence ID" value="KAF2004854.1"/>
    <property type="molecule type" value="Genomic_DNA"/>
</dbReference>
<dbReference type="AlphaFoldDB" id="A0A6A5WV52"/>